<comment type="similarity">
    <text evidence="1">Belongs to the putative lipase ROG1 family.</text>
</comment>
<feature type="compositionally biased region" description="Basic and acidic residues" evidence="3">
    <location>
        <begin position="1163"/>
        <end position="1173"/>
    </location>
</feature>
<feature type="compositionally biased region" description="Polar residues" evidence="3">
    <location>
        <begin position="819"/>
        <end position="836"/>
    </location>
</feature>
<feature type="region of interest" description="Disordered" evidence="3">
    <location>
        <begin position="604"/>
        <end position="780"/>
    </location>
</feature>
<reference evidence="5 6" key="1">
    <citation type="submission" date="2015-01" db="EMBL/GenBank/DDBJ databases">
        <title>The Genome Sequence of Exophiala oligosperma CBS72588.</title>
        <authorList>
            <consortium name="The Broad Institute Genomics Platform"/>
            <person name="Cuomo C."/>
            <person name="de Hoog S."/>
            <person name="Gorbushina A."/>
            <person name="Stielow B."/>
            <person name="Teixiera M."/>
            <person name="Abouelleil A."/>
            <person name="Chapman S.B."/>
            <person name="Priest M."/>
            <person name="Young S.K."/>
            <person name="Wortman J."/>
            <person name="Nusbaum C."/>
            <person name="Birren B."/>
        </authorList>
    </citation>
    <scope>NUCLEOTIDE SEQUENCE [LARGE SCALE GENOMIC DNA]</scope>
    <source>
        <strain evidence="5 6">CBS 72588</strain>
    </source>
</reference>
<keyword evidence="2" id="KW-0443">Lipid metabolism</keyword>
<evidence type="ECO:0000256" key="3">
    <source>
        <dbReference type="SAM" id="MobiDB-lite"/>
    </source>
</evidence>
<evidence type="ECO:0000313" key="5">
    <source>
        <dbReference type="EMBL" id="KIW48759.1"/>
    </source>
</evidence>
<dbReference type="AlphaFoldDB" id="A0A0D2ELJ4"/>
<feature type="region of interest" description="Disordered" evidence="3">
    <location>
        <begin position="380"/>
        <end position="402"/>
    </location>
</feature>
<feature type="compositionally biased region" description="Basic and acidic residues" evidence="3">
    <location>
        <begin position="213"/>
        <end position="238"/>
    </location>
</feature>
<feature type="compositionally biased region" description="Basic and acidic residues" evidence="3">
    <location>
        <begin position="280"/>
        <end position="293"/>
    </location>
</feature>
<dbReference type="HOGENOM" id="CLU_007367_0_0_1"/>
<dbReference type="InterPro" id="IPR029058">
    <property type="entry name" value="AB_hydrolase_fold"/>
</dbReference>
<dbReference type="PANTHER" id="PTHR12482:SF62">
    <property type="entry name" value="LIPASE ROG1-RELATED"/>
    <property type="match status" value="1"/>
</dbReference>
<feature type="compositionally biased region" description="Acidic residues" evidence="3">
    <location>
        <begin position="1082"/>
        <end position="1100"/>
    </location>
</feature>
<dbReference type="STRING" id="215243.A0A0D2ELJ4"/>
<dbReference type="InterPro" id="IPR044294">
    <property type="entry name" value="Lipase-like"/>
</dbReference>
<dbReference type="GO" id="GO:0016042">
    <property type="term" value="P:lipid catabolic process"/>
    <property type="evidence" value="ECO:0007669"/>
    <property type="project" value="UniProtKB-KW"/>
</dbReference>
<feature type="compositionally biased region" description="Polar residues" evidence="3">
    <location>
        <begin position="989"/>
        <end position="999"/>
    </location>
</feature>
<feature type="compositionally biased region" description="Polar residues" evidence="3">
    <location>
        <begin position="1050"/>
        <end position="1060"/>
    </location>
</feature>
<protein>
    <recommendedName>
        <fullName evidence="4">DUF676 domain-containing protein</fullName>
    </recommendedName>
</protein>
<dbReference type="GO" id="GO:0047372">
    <property type="term" value="F:monoacylglycerol lipase activity"/>
    <property type="evidence" value="ECO:0007669"/>
    <property type="project" value="TreeGrafter"/>
</dbReference>
<feature type="compositionally biased region" description="Low complexity" evidence="3">
    <location>
        <begin position="837"/>
        <end position="860"/>
    </location>
</feature>
<feature type="region of interest" description="Disordered" evidence="3">
    <location>
        <begin position="816"/>
        <end position="866"/>
    </location>
</feature>
<feature type="domain" description="DUF676" evidence="4">
    <location>
        <begin position="244"/>
        <end position="291"/>
    </location>
</feature>
<evidence type="ECO:0000259" key="4">
    <source>
        <dbReference type="Pfam" id="PF05057"/>
    </source>
</evidence>
<dbReference type="RefSeq" id="XP_016268975.1">
    <property type="nucleotide sequence ID" value="XM_016401922.1"/>
</dbReference>
<feature type="compositionally biased region" description="Basic and acidic residues" evidence="3">
    <location>
        <begin position="1068"/>
        <end position="1081"/>
    </location>
</feature>
<dbReference type="GeneID" id="27353399"/>
<feature type="compositionally biased region" description="Basic residues" evidence="3">
    <location>
        <begin position="691"/>
        <end position="704"/>
    </location>
</feature>
<name>A0A0D2ELJ4_9EURO</name>
<feature type="region of interest" description="Disordered" evidence="3">
    <location>
        <begin position="205"/>
        <end position="245"/>
    </location>
</feature>
<feature type="compositionally biased region" description="Basic and acidic residues" evidence="3">
    <location>
        <begin position="1000"/>
        <end position="1039"/>
    </location>
</feature>
<evidence type="ECO:0000256" key="2">
    <source>
        <dbReference type="ARBA" id="ARBA00022963"/>
    </source>
</evidence>
<keyword evidence="2" id="KW-0442">Lipid degradation</keyword>
<keyword evidence="6" id="KW-1185">Reference proteome</keyword>
<feature type="compositionally biased region" description="Polar residues" evidence="3">
    <location>
        <begin position="1125"/>
        <end position="1141"/>
    </location>
</feature>
<feature type="compositionally biased region" description="Basic and acidic residues" evidence="3">
    <location>
        <begin position="648"/>
        <end position="662"/>
    </location>
</feature>
<sequence length="1221" mass="135208">MLLLHQTGSVRVGEVVRYTLTYTPSLDRILPPPAHLYVKIKNTSAIPLRAAYLHGPYTLYVSCYPSTFDPYKKHETIKEEGIPEYEPQLKAGGTWTAKLKVPEEVRQDAHHVDSKRHAERKSFTWVLEVASQIIFSKTASVHYEVLVGRDEKSVDLGFHGVIGSGQGAPGRLEDHQLKRAKNTVQPKGVFSKAVRLAVDDTESLWNSPPFPEWEDHGDVKVEEGPVHGDKRDHSAKQDKKQRKQKKIHLVLLTHGLHSNLGADMLFMKETIDTAAKQAREDAKERRAERRAQRMAESNQFGREAVDQRSKSVPDMALAADQDETTDDEEEEVFVRGFNGNAVRTERGIQYLGKRFAKYVLSLTYPDQPYLPVKSSIGKSLSKSMPISKPTPNSDTSPAHKNSSIIKDENHQSHNLPYKITSISFIGHSLGGLIQTYAVAYIQKHSPDFFDLIKPVNFVAMATPFLGLSNENPVYVKFALDFGLVGRTGQDLGLTWRAPTIAKNGWGAVIGSLTPEAQKAQREPDPGAKPLLRILPTGPAHIALKKFRNRTVYSNVVNDGIVPLRTSCLLFLDWRGLGRVEKARRENGLVGTMVEWGWAEMTGQNASAPRKSLPWNDFFGDSADDMSTQGMPSPDPESSVPQAEASQGLDHEERAEPEEHQFVEKPQTPTSAPNIFTGFLNLFKPQAGQQKPAHKTKKIYRRGQTMHHLDQPSERSSPTTSEDNSRDNDEGSDEPGKSMVRGSSLYTNNSENGEVEAPPKTTFFESAGDLLNPPLPPKEFLLDPAARPRTIWHDRVYHPGDIPPPPAKRQRTFMIRSKPGSRSESQPPSMPSDHSSLTTSGSTNPPRSSSSHSSTSTLSPSHGQDVGSMKIEEKIARAYHKDLSWRKVLVRLEPDAHNNMIVRRMFANAYGWPVVKHMCDTHFAYTAAAQTRDEDEPNSERAKASDAKAVGVEGEEVRGQTDQPADETEEDDGAAAKSPIRAHTADEYVTRSTATSPTSQKLHDEDLHNKLHMKWKVDDRIVRPDRPRTESEIRESRDDVSELVSRVSAAGENSYSSSNSGKAALSRLTRQDSARWSDRFFDGSDDDDDDDDETEQEDGDDSLAKELKKARHRGGVGQGSDLAGNEMSTTSARIANSLTASPRATRLGLAATDVPPAGGPSSVKADDDNDDRKVSPRPSKGPPPHMIIAEPDHPLTAEPGELEPEQPRSPHVAVDKSSDRRR</sequence>
<organism evidence="5 6">
    <name type="scientific">Exophiala oligosperma</name>
    <dbReference type="NCBI Taxonomy" id="215243"/>
    <lineage>
        <taxon>Eukaryota</taxon>
        <taxon>Fungi</taxon>
        <taxon>Dikarya</taxon>
        <taxon>Ascomycota</taxon>
        <taxon>Pezizomycotina</taxon>
        <taxon>Eurotiomycetes</taxon>
        <taxon>Chaetothyriomycetidae</taxon>
        <taxon>Chaetothyriales</taxon>
        <taxon>Herpotrichiellaceae</taxon>
        <taxon>Exophiala</taxon>
    </lineage>
</organism>
<feature type="region of interest" description="Disordered" evidence="3">
    <location>
        <begin position="929"/>
        <end position="1221"/>
    </location>
</feature>
<dbReference type="Gene3D" id="3.40.50.1820">
    <property type="entry name" value="alpha/beta hydrolase"/>
    <property type="match status" value="1"/>
</dbReference>
<feature type="domain" description="DUF676" evidence="4">
    <location>
        <begin position="414"/>
        <end position="565"/>
    </location>
</feature>
<dbReference type="EMBL" id="KN847332">
    <property type="protein sequence ID" value="KIW48759.1"/>
    <property type="molecule type" value="Genomic_DNA"/>
</dbReference>
<dbReference type="InterPro" id="IPR007751">
    <property type="entry name" value="DUF676_lipase-like"/>
</dbReference>
<accession>A0A0D2ELJ4</accession>
<gene>
    <name evidence="5" type="ORF">PV06_01325</name>
</gene>
<dbReference type="SUPFAM" id="SSF53474">
    <property type="entry name" value="alpha/beta-Hydrolases"/>
    <property type="match status" value="1"/>
</dbReference>
<dbReference type="VEuPathDB" id="FungiDB:PV06_01325"/>
<feature type="region of interest" description="Disordered" evidence="3">
    <location>
        <begin position="280"/>
        <end position="312"/>
    </location>
</feature>
<dbReference type="PANTHER" id="PTHR12482">
    <property type="entry name" value="LIPASE ROG1-RELATED-RELATED"/>
    <property type="match status" value="1"/>
</dbReference>
<feature type="compositionally biased region" description="Acidic residues" evidence="3">
    <location>
        <begin position="963"/>
        <end position="972"/>
    </location>
</feature>
<evidence type="ECO:0000256" key="1">
    <source>
        <dbReference type="ARBA" id="ARBA00007920"/>
    </source>
</evidence>
<dbReference type="OrthoDB" id="5368485at2759"/>
<proteinExistence type="inferred from homology"/>
<dbReference type="Proteomes" id="UP000053342">
    <property type="component" value="Unassembled WGS sequence"/>
</dbReference>
<dbReference type="Pfam" id="PF05057">
    <property type="entry name" value="DUF676"/>
    <property type="match status" value="2"/>
</dbReference>
<evidence type="ECO:0000313" key="6">
    <source>
        <dbReference type="Proteomes" id="UP000053342"/>
    </source>
</evidence>
<feature type="compositionally biased region" description="Basic and acidic residues" evidence="3">
    <location>
        <begin position="1204"/>
        <end position="1221"/>
    </location>
</feature>